<accession>A0A2A2LJZ6</accession>
<proteinExistence type="predicted"/>
<keyword evidence="2" id="KW-1185">Reference proteome</keyword>
<evidence type="ECO:0000313" key="2">
    <source>
        <dbReference type="Proteomes" id="UP000218231"/>
    </source>
</evidence>
<reference evidence="1 2" key="1">
    <citation type="journal article" date="2017" name="Curr. Biol.">
        <title>Genome architecture and evolution of a unichromosomal asexual nematode.</title>
        <authorList>
            <person name="Fradin H."/>
            <person name="Zegar C."/>
            <person name="Gutwein M."/>
            <person name="Lucas J."/>
            <person name="Kovtun M."/>
            <person name="Corcoran D."/>
            <person name="Baugh L.R."/>
            <person name="Kiontke K."/>
            <person name="Gunsalus K."/>
            <person name="Fitch D.H."/>
            <person name="Piano F."/>
        </authorList>
    </citation>
    <scope>NUCLEOTIDE SEQUENCE [LARGE SCALE GENOMIC DNA]</scope>
    <source>
        <strain evidence="1">PF1309</strain>
    </source>
</reference>
<organism evidence="1 2">
    <name type="scientific">Diploscapter pachys</name>
    <dbReference type="NCBI Taxonomy" id="2018661"/>
    <lineage>
        <taxon>Eukaryota</taxon>
        <taxon>Metazoa</taxon>
        <taxon>Ecdysozoa</taxon>
        <taxon>Nematoda</taxon>
        <taxon>Chromadorea</taxon>
        <taxon>Rhabditida</taxon>
        <taxon>Rhabditina</taxon>
        <taxon>Rhabditomorpha</taxon>
        <taxon>Rhabditoidea</taxon>
        <taxon>Rhabditidae</taxon>
        <taxon>Diploscapter</taxon>
    </lineage>
</organism>
<protein>
    <submittedName>
        <fullName evidence="1">Uncharacterized protein</fullName>
    </submittedName>
</protein>
<dbReference type="EMBL" id="LIAE01006656">
    <property type="protein sequence ID" value="PAV86576.1"/>
    <property type="molecule type" value="Genomic_DNA"/>
</dbReference>
<name>A0A2A2LJZ6_9BILA</name>
<evidence type="ECO:0000313" key="1">
    <source>
        <dbReference type="EMBL" id="PAV86576.1"/>
    </source>
</evidence>
<dbReference type="Proteomes" id="UP000218231">
    <property type="component" value="Unassembled WGS sequence"/>
</dbReference>
<dbReference type="AlphaFoldDB" id="A0A2A2LJZ6"/>
<gene>
    <name evidence="1" type="ORF">WR25_12979</name>
</gene>
<comment type="caution">
    <text evidence="1">The sequence shown here is derived from an EMBL/GenBank/DDBJ whole genome shotgun (WGS) entry which is preliminary data.</text>
</comment>
<sequence length="121" mass="13527">MSHSSSSSRRCSANGRCSPHETLAAISTAKSRSIFTRIRRFKATPRHTEQCKQRVERLSLSGIEENGEQEERMNYIPKYLARSETFANSATGNRQQATGNWQLATGKYPPIVSTSIPTYSS</sequence>